<feature type="transmembrane region" description="Helical" evidence="1">
    <location>
        <begin position="70"/>
        <end position="94"/>
    </location>
</feature>
<protein>
    <recommendedName>
        <fullName evidence="4">DUF4233 domain-containing protein</fullName>
    </recommendedName>
</protein>
<sequence>MKNPRRAMAATVLVSEALVVLFAALVAMRLSGAGTAASLGAFGALSLLCLLCAGLLRVRAGYVLGSVLQVAVVAGGLLVPLMFGVGALFAVLWFTALHLGARIEREQAEVARRLRP</sequence>
<evidence type="ECO:0000313" key="2">
    <source>
        <dbReference type="EMBL" id="GAA4965744.1"/>
    </source>
</evidence>
<dbReference type="Proteomes" id="UP001501195">
    <property type="component" value="Unassembled WGS sequence"/>
</dbReference>
<keyword evidence="1" id="KW-0812">Transmembrane</keyword>
<gene>
    <name evidence="2" type="ORF">GCM10023225_06110</name>
</gene>
<reference evidence="3" key="1">
    <citation type="journal article" date="2019" name="Int. J. Syst. Evol. Microbiol.">
        <title>The Global Catalogue of Microorganisms (GCM) 10K type strain sequencing project: providing services to taxonomists for standard genome sequencing and annotation.</title>
        <authorList>
            <consortium name="The Broad Institute Genomics Platform"/>
            <consortium name="The Broad Institute Genome Sequencing Center for Infectious Disease"/>
            <person name="Wu L."/>
            <person name="Ma J."/>
        </authorList>
    </citation>
    <scope>NUCLEOTIDE SEQUENCE [LARGE SCALE GENOMIC DNA]</scope>
    <source>
        <strain evidence="3">JCM 18126</strain>
    </source>
</reference>
<dbReference type="InterPro" id="IPR025327">
    <property type="entry name" value="DUF4233"/>
</dbReference>
<dbReference type="Pfam" id="PF14017">
    <property type="entry name" value="DUF4233"/>
    <property type="match status" value="1"/>
</dbReference>
<dbReference type="EMBL" id="BAABIL010000062">
    <property type="protein sequence ID" value="GAA4965744.1"/>
    <property type="molecule type" value="Genomic_DNA"/>
</dbReference>
<keyword evidence="3" id="KW-1185">Reference proteome</keyword>
<evidence type="ECO:0008006" key="4">
    <source>
        <dbReference type="Google" id="ProtNLM"/>
    </source>
</evidence>
<keyword evidence="1" id="KW-0472">Membrane</keyword>
<comment type="caution">
    <text evidence="2">The sequence shown here is derived from an EMBL/GenBank/DDBJ whole genome shotgun (WGS) entry which is preliminary data.</text>
</comment>
<keyword evidence="1" id="KW-1133">Transmembrane helix</keyword>
<proteinExistence type="predicted"/>
<feature type="transmembrane region" description="Helical" evidence="1">
    <location>
        <begin position="7"/>
        <end position="30"/>
    </location>
</feature>
<accession>A0ABP9HAR9</accession>
<dbReference type="RefSeq" id="WP_345710855.1">
    <property type="nucleotide sequence ID" value="NZ_BAABIL010000062.1"/>
</dbReference>
<evidence type="ECO:0000313" key="3">
    <source>
        <dbReference type="Proteomes" id="UP001501195"/>
    </source>
</evidence>
<evidence type="ECO:0000256" key="1">
    <source>
        <dbReference type="SAM" id="Phobius"/>
    </source>
</evidence>
<name>A0ABP9HAR9_9ACTN</name>
<feature type="transmembrane region" description="Helical" evidence="1">
    <location>
        <begin position="36"/>
        <end position="58"/>
    </location>
</feature>
<organism evidence="2 3">
    <name type="scientific">Kineococcus glutinatus</name>
    <dbReference type="NCBI Taxonomy" id="1070872"/>
    <lineage>
        <taxon>Bacteria</taxon>
        <taxon>Bacillati</taxon>
        <taxon>Actinomycetota</taxon>
        <taxon>Actinomycetes</taxon>
        <taxon>Kineosporiales</taxon>
        <taxon>Kineosporiaceae</taxon>
        <taxon>Kineococcus</taxon>
    </lineage>
</organism>